<name>A0A1I6JHS5_9GAMM</name>
<proteinExistence type="predicted"/>
<keyword evidence="2" id="KW-1185">Reference proteome</keyword>
<organism evidence="1 2">
    <name type="scientific">Marinobacter daqiaonensis</name>
    <dbReference type="NCBI Taxonomy" id="650891"/>
    <lineage>
        <taxon>Bacteria</taxon>
        <taxon>Pseudomonadati</taxon>
        <taxon>Pseudomonadota</taxon>
        <taxon>Gammaproteobacteria</taxon>
        <taxon>Pseudomonadales</taxon>
        <taxon>Marinobacteraceae</taxon>
        <taxon>Marinobacter</taxon>
    </lineage>
</organism>
<dbReference type="RefSeq" id="WP_092014886.1">
    <property type="nucleotide sequence ID" value="NZ_FOYW01000002.1"/>
</dbReference>
<dbReference type="EMBL" id="FOYW01000002">
    <property type="protein sequence ID" value="SFR78409.1"/>
    <property type="molecule type" value="Genomic_DNA"/>
</dbReference>
<reference evidence="1 2" key="1">
    <citation type="submission" date="2016-10" db="EMBL/GenBank/DDBJ databases">
        <authorList>
            <person name="de Groot N.N."/>
        </authorList>
    </citation>
    <scope>NUCLEOTIDE SEQUENCE [LARGE SCALE GENOMIC DNA]</scope>
    <source>
        <strain evidence="1 2">CGMCC 1.9167</strain>
    </source>
</reference>
<evidence type="ECO:0000313" key="1">
    <source>
        <dbReference type="EMBL" id="SFR78409.1"/>
    </source>
</evidence>
<dbReference type="Proteomes" id="UP000198644">
    <property type="component" value="Unassembled WGS sequence"/>
</dbReference>
<dbReference type="STRING" id="650891.SAMN05216203_3026"/>
<accession>A0A1I6JHS5</accession>
<dbReference type="OrthoDB" id="9827164at2"/>
<evidence type="ECO:0000313" key="2">
    <source>
        <dbReference type="Proteomes" id="UP000198644"/>
    </source>
</evidence>
<dbReference type="AlphaFoldDB" id="A0A1I6JHS5"/>
<protein>
    <submittedName>
        <fullName evidence="1">Uncharacterized protein</fullName>
    </submittedName>
</protein>
<sequence length="423" mass="47648">MVNLSREKVQKIAQDFINNEISDVINLFLGQDRTALALDLENYQSQDLSGGTRQHFDIELLLHRCFEFAVERRQGADDQADQDSLRALVEFNAGDTVIDSTFAERQETLGLLLDLHEAVMAFEYGEDDDTLTREQIALLSGLAVETVRLAAFAEGEDKLPQERPGVARKADVQRWLLHKGKYREFKWLPPFVLKPEAPSPSARELAETIHHQALRQLDKTSEVYSILPPEHRPGFEAFLKTKVFDPDNLQWVTPENAETLGIALMIDPCWLFESLDFWASEARRRHMVGQLAEQMARKSPPKAPSGVVADKETLREVLTNHPSIEKHPAQRKPNAKIDGYRVIGGVAFAHQHEGKTQFLWVPDEIAVPNTSIVKHYPAVGSDEPTTRHSGLAKFPELGRAGINKIKVKDSDSFNEILNLLVAQ</sequence>
<gene>
    <name evidence="1" type="ORF">SAMN05216203_3026</name>
</gene>